<dbReference type="AlphaFoldDB" id="A0AAD6GIA2"/>
<feature type="compositionally biased region" description="Low complexity" evidence="1">
    <location>
        <begin position="90"/>
        <end position="103"/>
    </location>
</feature>
<evidence type="ECO:0000313" key="2">
    <source>
        <dbReference type="EMBL" id="KAJ5552519.1"/>
    </source>
</evidence>
<feature type="compositionally biased region" description="Basic and acidic residues" evidence="1">
    <location>
        <begin position="66"/>
        <end position="75"/>
    </location>
</feature>
<feature type="compositionally biased region" description="Polar residues" evidence="1">
    <location>
        <begin position="40"/>
        <end position="53"/>
    </location>
</feature>
<gene>
    <name evidence="2" type="ORF">N7494_001897</name>
</gene>
<feature type="compositionally biased region" description="Polar residues" evidence="1">
    <location>
        <begin position="80"/>
        <end position="89"/>
    </location>
</feature>
<name>A0AAD6GIA2_9EURO</name>
<feature type="region of interest" description="Disordered" evidence="1">
    <location>
        <begin position="1"/>
        <end position="115"/>
    </location>
</feature>
<feature type="compositionally biased region" description="Basic residues" evidence="1">
    <location>
        <begin position="1"/>
        <end position="10"/>
    </location>
</feature>
<proteinExistence type="predicted"/>
<feature type="compositionally biased region" description="Low complexity" evidence="1">
    <location>
        <begin position="54"/>
        <end position="65"/>
    </location>
</feature>
<dbReference type="EMBL" id="JAQIZZ010000002">
    <property type="protein sequence ID" value="KAJ5552519.1"/>
    <property type="molecule type" value="Genomic_DNA"/>
</dbReference>
<evidence type="ECO:0000313" key="3">
    <source>
        <dbReference type="Proteomes" id="UP001220324"/>
    </source>
</evidence>
<organism evidence="2 3">
    <name type="scientific">Penicillium frequentans</name>
    <dbReference type="NCBI Taxonomy" id="3151616"/>
    <lineage>
        <taxon>Eukaryota</taxon>
        <taxon>Fungi</taxon>
        <taxon>Dikarya</taxon>
        <taxon>Ascomycota</taxon>
        <taxon>Pezizomycotina</taxon>
        <taxon>Eurotiomycetes</taxon>
        <taxon>Eurotiomycetidae</taxon>
        <taxon>Eurotiales</taxon>
        <taxon>Aspergillaceae</taxon>
        <taxon>Penicillium</taxon>
    </lineage>
</organism>
<reference evidence="2 3" key="1">
    <citation type="journal article" date="2023" name="IMA Fungus">
        <title>Comparative genomic study of the Penicillium genus elucidates a diverse pangenome and 15 lateral gene transfer events.</title>
        <authorList>
            <person name="Petersen C."/>
            <person name="Sorensen T."/>
            <person name="Nielsen M.R."/>
            <person name="Sondergaard T.E."/>
            <person name="Sorensen J.L."/>
            <person name="Fitzpatrick D.A."/>
            <person name="Frisvad J.C."/>
            <person name="Nielsen K.L."/>
        </authorList>
    </citation>
    <scope>NUCLEOTIDE SEQUENCE [LARGE SCALE GENOMIC DNA]</scope>
    <source>
        <strain evidence="2 3">IBT 35679</strain>
    </source>
</reference>
<keyword evidence="3" id="KW-1185">Reference proteome</keyword>
<dbReference type="Proteomes" id="UP001220324">
    <property type="component" value="Unassembled WGS sequence"/>
</dbReference>
<comment type="caution">
    <text evidence="2">The sequence shown here is derived from an EMBL/GenBank/DDBJ whole genome shotgun (WGS) entry which is preliminary data.</text>
</comment>
<protein>
    <submittedName>
        <fullName evidence="2">Uncharacterized protein</fullName>
    </submittedName>
</protein>
<sequence length="257" mass="28379">MTPKNQKKSRGPGQKAKSPESLKGCAQKAPPSKNERSVTGMGSITDLSRLTDPSTFISSSSSTKSVEAHESKIITEEMNELSSEAPSSQTNGGTALPAATPTAKSDSDIDSDDEDDEYNLYSAEWKAKSRGRTRKFVLEFLDTTKSKHLVDMKIRPLVGKKDYTSWLFAMETNLRMHQVWEVVEGDLTMLVSTDDLYPDLMRMNDIGCAVIYANISQQVRDCPCVFGSLRYRDPGILMNAINEHFGPDSQGIGGHHH</sequence>
<evidence type="ECO:0000256" key="1">
    <source>
        <dbReference type="SAM" id="MobiDB-lite"/>
    </source>
</evidence>
<accession>A0AAD6GIA2</accession>